<comment type="caution">
    <text evidence="7">The sequence shown here is derived from an EMBL/GenBank/DDBJ whole genome shotgun (WGS) entry which is preliminary data.</text>
</comment>
<keyword evidence="4" id="KW-0804">Transcription</keyword>
<dbReference type="Gene3D" id="1.20.120.1810">
    <property type="match status" value="1"/>
</dbReference>
<dbReference type="EMBL" id="BAABKM010000001">
    <property type="protein sequence ID" value="GAA4692388.1"/>
    <property type="molecule type" value="Genomic_DNA"/>
</dbReference>
<dbReference type="PANTHER" id="PTHR30385">
    <property type="entry name" value="SIGMA FACTOR F FLAGELLAR"/>
    <property type="match status" value="1"/>
</dbReference>
<dbReference type="SUPFAM" id="SSF88659">
    <property type="entry name" value="Sigma3 and sigma4 domains of RNA polymerase sigma factors"/>
    <property type="match status" value="1"/>
</dbReference>
<keyword evidence="2" id="KW-0731">Sigma factor</keyword>
<dbReference type="InterPro" id="IPR014284">
    <property type="entry name" value="RNA_pol_sigma-70_dom"/>
</dbReference>
<dbReference type="CDD" id="cd06171">
    <property type="entry name" value="Sigma70_r4"/>
    <property type="match status" value="1"/>
</dbReference>
<keyword evidence="1" id="KW-0805">Transcription regulation</keyword>
<evidence type="ECO:0000313" key="8">
    <source>
        <dbReference type="Proteomes" id="UP001499974"/>
    </source>
</evidence>
<evidence type="ECO:0000256" key="4">
    <source>
        <dbReference type="ARBA" id="ARBA00023163"/>
    </source>
</evidence>
<dbReference type="NCBIfam" id="TIGR02937">
    <property type="entry name" value="sigma70-ECF"/>
    <property type="match status" value="1"/>
</dbReference>
<reference evidence="8" key="1">
    <citation type="journal article" date="2019" name="Int. J. Syst. Evol. Microbiol.">
        <title>The Global Catalogue of Microorganisms (GCM) 10K type strain sequencing project: providing services to taxonomists for standard genome sequencing and annotation.</title>
        <authorList>
            <consortium name="The Broad Institute Genomics Platform"/>
            <consortium name="The Broad Institute Genome Sequencing Center for Infectious Disease"/>
            <person name="Wu L."/>
            <person name="Ma J."/>
        </authorList>
    </citation>
    <scope>NUCLEOTIDE SEQUENCE [LARGE SCALE GENOMIC DNA]</scope>
    <source>
        <strain evidence="8">JCM 18531</strain>
    </source>
</reference>
<dbReference type="PRINTS" id="PR00046">
    <property type="entry name" value="SIGMA70FCT"/>
</dbReference>
<dbReference type="Pfam" id="PF04545">
    <property type="entry name" value="Sigma70_r4"/>
    <property type="match status" value="1"/>
</dbReference>
<evidence type="ECO:0000313" key="7">
    <source>
        <dbReference type="EMBL" id="GAA4692388.1"/>
    </source>
</evidence>
<organism evidence="7 8">
    <name type="scientific">Nocardioides conyzicola</name>
    <dbReference type="NCBI Taxonomy" id="1651781"/>
    <lineage>
        <taxon>Bacteria</taxon>
        <taxon>Bacillati</taxon>
        <taxon>Actinomycetota</taxon>
        <taxon>Actinomycetes</taxon>
        <taxon>Propionibacteriales</taxon>
        <taxon>Nocardioidaceae</taxon>
        <taxon>Nocardioides</taxon>
    </lineage>
</organism>
<dbReference type="InterPro" id="IPR007627">
    <property type="entry name" value="RNA_pol_sigma70_r2"/>
</dbReference>
<evidence type="ECO:0000256" key="3">
    <source>
        <dbReference type="ARBA" id="ARBA00023125"/>
    </source>
</evidence>
<evidence type="ECO:0000259" key="5">
    <source>
        <dbReference type="Pfam" id="PF04542"/>
    </source>
</evidence>
<feature type="domain" description="RNA polymerase sigma-70 region 2" evidence="5">
    <location>
        <begin position="40"/>
        <end position="101"/>
    </location>
</feature>
<proteinExistence type="predicted"/>
<dbReference type="InterPro" id="IPR013325">
    <property type="entry name" value="RNA_pol_sigma_r2"/>
</dbReference>
<keyword evidence="8" id="KW-1185">Reference proteome</keyword>
<dbReference type="Proteomes" id="UP001499974">
    <property type="component" value="Unassembled WGS sequence"/>
</dbReference>
<name>A0ABP8WN87_9ACTN</name>
<gene>
    <name evidence="7" type="ORF">GCM10023349_04240</name>
</gene>
<evidence type="ECO:0000256" key="2">
    <source>
        <dbReference type="ARBA" id="ARBA00023082"/>
    </source>
</evidence>
<feature type="domain" description="RNA polymerase sigma-70 region 4" evidence="6">
    <location>
        <begin position="175"/>
        <end position="222"/>
    </location>
</feature>
<evidence type="ECO:0000259" key="6">
    <source>
        <dbReference type="Pfam" id="PF04545"/>
    </source>
</evidence>
<dbReference type="RefSeq" id="WP_345518743.1">
    <property type="nucleotide sequence ID" value="NZ_BAABKM010000001.1"/>
</dbReference>
<keyword evidence="3" id="KW-0238">DNA-binding</keyword>
<dbReference type="SUPFAM" id="SSF88946">
    <property type="entry name" value="Sigma2 domain of RNA polymerase sigma factors"/>
    <property type="match status" value="1"/>
</dbReference>
<accession>A0ABP8WN87</accession>
<dbReference type="InterPro" id="IPR007630">
    <property type="entry name" value="RNA_pol_sigma70_r4"/>
</dbReference>
<dbReference type="Gene3D" id="1.20.140.160">
    <property type="match status" value="1"/>
</dbReference>
<dbReference type="Pfam" id="PF04542">
    <property type="entry name" value="Sigma70_r2"/>
    <property type="match status" value="1"/>
</dbReference>
<protein>
    <submittedName>
        <fullName evidence="7">RNA polymerase sigma factor SigF</fullName>
    </submittedName>
</protein>
<dbReference type="InterPro" id="IPR000943">
    <property type="entry name" value="RNA_pol_sigma70"/>
</dbReference>
<dbReference type="PANTHER" id="PTHR30385:SF4">
    <property type="entry name" value="RNA POLYMERASE SIGMA-E FACTOR"/>
    <property type="match status" value="1"/>
</dbReference>
<dbReference type="InterPro" id="IPR013324">
    <property type="entry name" value="RNA_pol_sigma_r3/r4-like"/>
</dbReference>
<sequence length="232" mass="26359">MRADERSEQNSRLTRALAVATGDDREELVRQLTVLNIDIARSVARRFDRRGESLADLEQVACLSLFRAARKFDLTRGEHFLPYAVATIRGDLRHFFRDHVWMIRPSRPVQTRHNALRKSGSNETSDGVAIETCYRPLSLDMPIDANDELTLAAIVPDDTNALERAEVREYLRPYLSALTPRARTLLHLRYVEDRTQHEIGKMLGVSQVHVSRLLGQHLDELRVALGVPAQSA</sequence>
<evidence type="ECO:0000256" key="1">
    <source>
        <dbReference type="ARBA" id="ARBA00023015"/>
    </source>
</evidence>